<feature type="region of interest" description="Disordered" evidence="1">
    <location>
        <begin position="507"/>
        <end position="610"/>
    </location>
</feature>
<protein>
    <recommendedName>
        <fullName evidence="2">eCIS core domain-containing protein</fullName>
    </recommendedName>
</protein>
<feature type="compositionally biased region" description="Low complexity" evidence="1">
    <location>
        <begin position="13"/>
        <end position="22"/>
    </location>
</feature>
<proteinExistence type="predicted"/>
<feature type="compositionally biased region" description="Pro residues" evidence="1">
    <location>
        <begin position="525"/>
        <end position="536"/>
    </location>
</feature>
<feature type="region of interest" description="Disordered" evidence="1">
    <location>
        <begin position="200"/>
        <end position="234"/>
    </location>
</feature>
<reference evidence="3 4" key="1">
    <citation type="submission" date="2020-10" db="EMBL/GenBank/DDBJ databases">
        <title>Sequencing the genomes of 1000 actinobacteria strains.</title>
        <authorList>
            <person name="Klenk H.-P."/>
        </authorList>
    </citation>
    <scope>NUCLEOTIDE SEQUENCE [LARGE SCALE GENOMIC DNA]</scope>
    <source>
        <strain evidence="3 4">DSM 43173</strain>
    </source>
</reference>
<keyword evidence="4" id="KW-1185">Reference proteome</keyword>
<feature type="region of interest" description="Disordered" evidence="1">
    <location>
        <begin position="280"/>
        <end position="391"/>
    </location>
</feature>
<evidence type="ECO:0000313" key="4">
    <source>
        <dbReference type="Proteomes" id="UP000633509"/>
    </source>
</evidence>
<feature type="region of interest" description="Disordered" evidence="1">
    <location>
        <begin position="1304"/>
        <end position="1333"/>
    </location>
</feature>
<feature type="compositionally biased region" description="Low complexity" evidence="1">
    <location>
        <begin position="329"/>
        <end position="342"/>
    </location>
</feature>
<feature type="compositionally biased region" description="Polar residues" evidence="1">
    <location>
        <begin position="579"/>
        <end position="609"/>
    </location>
</feature>
<feature type="compositionally biased region" description="Pro residues" evidence="1">
    <location>
        <begin position="544"/>
        <end position="556"/>
    </location>
</feature>
<feature type="domain" description="eCIS core" evidence="2">
    <location>
        <begin position="33"/>
        <end position="110"/>
    </location>
</feature>
<evidence type="ECO:0000313" key="3">
    <source>
        <dbReference type="EMBL" id="MBE1583632.1"/>
    </source>
</evidence>
<dbReference type="PANTHER" id="PTHR24216">
    <property type="entry name" value="PAXILLIN-RELATED"/>
    <property type="match status" value="1"/>
</dbReference>
<feature type="compositionally biased region" description="Basic and acidic residues" evidence="1">
    <location>
        <begin position="205"/>
        <end position="228"/>
    </location>
</feature>
<feature type="compositionally biased region" description="Basic and acidic residues" evidence="1">
    <location>
        <begin position="23"/>
        <end position="38"/>
    </location>
</feature>
<gene>
    <name evidence="3" type="ORF">H4W80_001890</name>
</gene>
<organism evidence="3 4">
    <name type="scientific">Nonomuraea angiospora</name>
    <dbReference type="NCBI Taxonomy" id="46172"/>
    <lineage>
        <taxon>Bacteria</taxon>
        <taxon>Bacillati</taxon>
        <taxon>Actinomycetota</taxon>
        <taxon>Actinomycetes</taxon>
        <taxon>Streptosporangiales</taxon>
        <taxon>Streptosporangiaceae</taxon>
        <taxon>Nonomuraea</taxon>
    </lineage>
</organism>
<feature type="compositionally biased region" description="Basic and acidic residues" evidence="1">
    <location>
        <begin position="1"/>
        <end position="12"/>
    </location>
</feature>
<dbReference type="Proteomes" id="UP000633509">
    <property type="component" value="Unassembled WGS sequence"/>
</dbReference>
<name>A0ABR9LTL6_9ACTN</name>
<feature type="region of interest" description="Disordered" evidence="1">
    <location>
        <begin position="1"/>
        <end position="64"/>
    </location>
</feature>
<feature type="compositionally biased region" description="Basic and acidic residues" evidence="1">
    <location>
        <begin position="282"/>
        <end position="291"/>
    </location>
</feature>
<feature type="region of interest" description="Disordered" evidence="1">
    <location>
        <begin position="1208"/>
        <end position="1227"/>
    </location>
</feature>
<evidence type="ECO:0000256" key="1">
    <source>
        <dbReference type="SAM" id="MobiDB-lite"/>
    </source>
</evidence>
<dbReference type="InterPro" id="IPR025295">
    <property type="entry name" value="eCIS_core_dom"/>
</dbReference>
<dbReference type="EMBL" id="JADBEK010000001">
    <property type="protein sequence ID" value="MBE1583632.1"/>
    <property type="molecule type" value="Genomic_DNA"/>
</dbReference>
<feature type="compositionally biased region" description="Pro residues" evidence="1">
    <location>
        <begin position="293"/>
        <end position="311"/>
    </location>
</feature>
<comment type="caution">
    <text evidence="3">The sequence shown here is derived from an EMBL/GenBank/DDBJ whole genome shotgun (WGS) entry which is preliminary data.</text>
</comment>
<feature type="compositionally biased region" description="Basic and acidic residues" evidence="1">
    <location>
        <begin position="377"/>
        <end position="391"/>
    </location>
</feature>
<sequence length="1333" mass="138973">MTMAAGDRRAESARASAPVPAAARRELARRGEPLDRATRTAMEQRFGQDLSQVRVHSDGPAGRSARELGARAYTVGERIVFGPGRFAPHTPDGRHLLAHELAHVIQQRGGAGPRPTRHAGLEAAAHAAADAMAHESGPVAVGGSASVGLAMAEETGGPASPEDVEALGRLREFQDAADLRATELMEGVVRKSLARWEAGQAAKTAKAEKEGKPPPVDERTPEERREAAEGSIRGDVTVTVGYAVDEQGNLHELVTTSKGSRRKLVDLGPSETWVKAVRLKKQQPEAPDHEPAGPAPAAKPAPSPAPVPVPAPGSALAHAHEPAPESEPVPESGVVPKSEPVPLSGVVPKTAPASQPGPRLVDQHEGGTAEGETSEADEPKRRRTAEQARKDAEARLVAHAAKHGLKLIAVGASSLICPHCAAKLGLAGATTGTGRAKDPLREHVPANLSPALEAIKKLPRKPPRPEPVVEQRRPARPEAPPPPKPRRRIVSLPVPADADDGILQQAQTQPKAPKARPKPEAPQAAPAPEPAKPPAPATTAPKTPTTPAPAPAPAPGTAPKATEATSKSTRTTTVARNEGSLTLTRSKDTSTGTFDEQGRLQQGTRTAGQASAGLVAGPEGFGGQGAASAQRTTAYGNGFTTTKSVAGNARVVVKATRVEATEPPAYQLMVTVTIGASGTVGGGAGRKGTANASLSVTGSVTGTFVHRFTEEETRRYLGDLARDGSGGAEQELRIVNLVARGGVDDARQLLTTLAAPLSAAEAARLGEGDQASLEARKGLGGSLGVSGAGRSPVGAEVSYSRSRSLKRTVARRGGAVLVTVEVVSESAKSIGASGSSGAVSGGLSYGRTTSEGRAVTFRLNPGDPDYQNRFDRILAVDGAAELAALAAADPTRVAGTETGSGWSTTLTPKVGVAGLEASISTTHSFSEKTVADETGTHRLFAGATGGGLKAGAASGPQLEYQTEQAVTAAVGPGNKATGDVSTTTSETDLGVSARALASAADQSPIASALKLATGGSKLLQSRTEVIGMKLSDDDFAAIASISREPGRWNHAFRGRIASFQDWQRLGRRIAAAGGDREAMSRALAEYASDNDGASDAVQAVVRPQGQAEGGVRYDWPAELAKEREAFETIVVGDRVAQLRARAAAGAFEEAQAGLKADNLRLDRAARAITAASEQFTDVAAVAEMLRRIGDRQTEIRAELRRLKTALAPAPAQKETVGPPPAPAPDADAMEERNARIRSLIPALLTLRDQERAVFAEVRKELEHPPWYRGPDVIAAIQSLNKLKPVYTQWDPLVDRLREVFRERGEDGSRADGYAPDRRTYEALRRHPELTKYG</sequence>
<dbReference type="Pfam" id="PF13699">
    <property type="entry name" value="eCIS_core"/>
    <property type="match status" value="1"/>
</dbReference>
<feature type="compositionally biased region" description="Low complexity" evidence="1">
    <location>
        <begin position="557"/>
        <end position="573"/>
    </location>
</feature>
<feature type="region of interest" description="Disordered" evidence="1">
    <location>
        <begin position="452"/>
        <end position="490"/>
    </location>
</feature>
<evidence type="ECO:0000259" key="2">
    <source>
        <dbReference type="Pfam" id="PF13699"/>
    </source>
</evidence>
<accession>A0ABR9LTL6</accession>
<feature type="compositionally biased region" description="Basic and acidic residues" evidence="1">
    <location>
        <begin position="463"/>
        <end position="476"/>
    </location>
</feature>